<dbReference type="NCBIfam" id="TIGR02492">
    <property type="entry name" value="flgK_ends"/>
    <property type="match status" value="1"/>
</dbReference>
<evidence type="ECO:0000256" key="3">
    <source>
        <dbReference type="ARBA" id="ARBA00009677"/>
    </source>
</evidence>
<evidence type="ECO:0000256" key="1">
    <source>
        <dbReference type="ARBA" id="ARBA00004117"/>
    </source>
</evidence>
<feature type="coiled-coil region" evidence="7">
    <location>
        <begin position="161"/>
        <end position="212"/>
    </location>
</feature>
<evidence type="ECO:0000256" key="7">
    <source>
        <dbReference type="SAM" id="Coils"/>
    </source>
</evidence>
<name>A0A975RPL5_9BRAD</name>
<dbReference type="AlphaFoldDB" id="A0A975RPL5"/>
<keyword evidence="11" id="KW-0966">Cell projection</keyword>
<evidence type="ECO:0000256" key="6">
    <source>
        <dbReference type="ARBA" id="ARBA00023143"/>
    </source>
</evidence>
<evidence type="ECO:0000313" key="11">
    <source>
        <dbReference type="EMBL" id="QWG14984.1"/>
    </source>
</evidence>
<gene>
    <name evidence="11" type="primary">flgK</name>
    <name evidence="11" type="ORF">KMZ29_10170</name>
</gene>
<dbReference type="Pfam" id="PF00460">
    <property type="entry name" value="Flg_bb_rod"/>
    <property type="match status" value="1"/>
</dbReference>
<keyword evidence="11" id="KW-0969">Cilium</keyword>
<dbReference type="PANTHER" id="PTHR30033:SF1">
    <property type="entry name" value="FLAGELLAR HOOK-ASSOCIATED PROTEIN 1"/>
    <property type="match status" value="1"/>
</dbReference>
<keyword evidence="5" id="KW-0964">Secreted</keyword>
<reference evidence="11" key="1">
    <citation type="submission" date="2021-06" db="EMBL/GenBank/DDBJ databases">
        <title>Bradyrhizobium sp. S2-20-1 Genome sequencing.</title>
        <authorList>
            <person name="Jin L."/>
        </authorList>
    </citation>
    <scope>NUCLEOTIDE SEQUENCE</scope>
    <source>
        <strain evidence="11">S2-20-1</strain>
    </source>
</reference>
<evidence type="ECO:0000259" key="8">
    <source>
        <dbReference type="Pfam" id="PF00460"/>
    </source>
</evidence>
<evidence type="ECO:0000256" key="2">
    <source>
        <dbReference type="ARBA" id="ARBA00004613"/>
    </source>
</evidence>
<dbReference type="Pfam" id="PF22638">
    <property type="entry name" value="FlgK_D1"/>
    <property type="match status" value="1"/>
</dbReference>
<accession>A0A975RPL5</accession>
<protein>
    <recommendedName>
        <fullName evidence="4">Flagellar hook-associated protein 1</fullName>
    </recommendedName>
</protein>
<dbReference type="GO" id="GO:0005576">
    <property type="term" value="C:extracellular region"/>
    <property type="evidence" value="ECO:0007669"/>
    <property type="project" value="UniProtKB-SubCell"/>
</dbReference>
<dbReference type="InterPro" id="IPR010930">
    <property type="entry name" value="Flg_bb/hook_C_dom"/>
</dbReference>
<evidence type="ECO:0000256" key="5">
    <source>
        <dbReference type="ARBA" id="ARBA00022525"/>
    </source>
</evidence>
<keyword evidence="6" id="KW-0975">Bacterial flagellum</keyword>
<feature type="domain" description="Flagellar basal body rod protein N-terminal" evidence="8">
    <location>
        <begin position="8"/>
        <end position="36"/>
    </location>
</feature>
<dbReference type="GO" id="GO:0009425">
    <property type="term" value="C:bacterial-type flagellum basal body"/>
    <property type="evidence" value="ECO:0007669"/>
    <property type="project" value="UniProtKB-SubCell"/>
</dbReference>
<keyword evidence="11" id="KW-0282">Flagellum</keyword>
<dbReference type="EMBL" id="CP076134">
    <property type="protein sequence ID" value="QWG14984.1"/>
    <property type="molecule type" value="Genomic_DNA"/>
</dbReference>
<dbReference type="PRINTS" id="PR01005">
    <property type="entry name" value="FLGHOOKAP1"/>
</dbReference>
<proteinExistence type="inferred from homology"/>
<dbReference type="SUPFAM" id="SSF64518">
    <property type="entry name" value="Phase 1 flagellin"/>
    <property type="match status" value="1"/>
</dbReference>
<evidence type="ECO:0000259" key="10">
    <source>
        <dbReference type="Pfam" id="PF22638"/>
    </source>
</evidence>
<dbReference type="GO" id="GO:0009424">
    <property type="term" value="C:bacterial-type flagellum hook"/>
    <property type="evidence" value="ECO:0007669"/>
    <property type="project" value="InterPro"/>
</dbReference>
<dbReference type="GO" id="GO:0044780">
    <property type="term" value="P:bacterial-type flagellum assembly"/>
    <property type="evidence" value="ECO:0007669"/>
    <property type="project" value="InterPro"/>
</dbReference>
<keyword evidence="7" id="KW-0175">Coiled coil</keyword>
<comment type="similarity">
    <text evidence="3">Belongs to the flagella basal body rod proteins family.</text>
</comment>
<dbReference type="InterPro" id="IPR001444">
    <property type="entry name" value="Flag_bb_rod_N"/>
</dbReference>
<dbReference type="PANTHER" id="PTHR30033">
    <property type="entry name" value="FLAGELLAR HOOK-ASSOCIATED PROTEIN 1"/>
    <property type="match status" value="1"/>
</dbReference>
<comment type="subcellular location">
    <subcellularLocation>
        <location evidence="1">Bacterial flagellum basal body</location>
    </subcellularLocation>
    <subcellularLocation>
        <location evidence="2">Secreted</location>
    </subcellularLocation>
</comment>
<dbReference type="GO" id="GO:0005198">
    <property type="term" value="F:structural molecule activity"/>
    <property type="evidence" value="ECO:0007669"/>
    <property type="project" value="InterPro"/>
</dbReference>
<dbReference type="RefSeq" id="WP_215623563.1">
    <property type="nucleotide sequence ID" value="NZ_CP076134.1"/>
</dbReference>
<feature type="domain" description="Flagellar hook-associated protein FlgK helical" evidence="10">
    <location>
        <begin position="90"/>
        <end position="328"/>
    </location>
</feature>
<dbReference type="Proteomes" id="UP000680839">
    <property type="component" value="Chromosome"/>
</dbReference>
<evidence type="ECO:0000256" key="4">
    <source>
        <dbReference type="ARBA" id="ARBA00016244"/>
    </source>
</evidence>
<dbReference type="InterPro" id="IPR002371">
    <property type="entry name" value="FlgK"/>
</dbReference>
<dbReference type="Pfam" id="PF06429">
    <property type="entry name" value="Flg_bbr_C"/>
    <property type="match status" value="1"/>
</dbReference>
<feature type="domain" description="Flagellar basal-body/hook protein C-terminal" evidence="9">
    <location>
        <begin position="577"/>
        <end position="618"/>
    </location>
</feature>
<evidence type="ECO:0000313" key="12">
    <source>
        <dbReference type="Proteomes" id="UP000680839"/>
    </source>
</evidence>
<evidence type="ECO:0000259" key="9">
    <source>
        <dbReference type="Pfam" id="PF06429"/>
    </source>
</evidence>
<dbReference type="InterPro" id="IPR053927">
    <property type="entry name" value="FlgK_helical"/>
</dbReference>
<sequence>MSLSQALSIAMSGLRANQLGLSLTSSNVANSDTPGYIRKTVNQVQTVSGAIGAGVSVTGVNRELDLYLQQQIRTEQSGASYADLRSSILSSLQSIYGAPGNTGTLEAAFNNLVTAVQALSTSSDSQSARIGVLNAAQSLTQQLNSMSGGIQSLRSQAESGLNSAVNTANTAMQQIADLNAQLQSGNTTDAAAAALKDQRDQYVDQLSQLMDIRVIDNGDNQIQIFTNSGVQLVGAQASTLSFNPQGTVTPNTQWDADPTKSTLGTLTLNFPNGGSLNLIQTNSIRSGTIAGYLELRDNTLVQAQTQLDQFAANMSSLLSDKTTAGTAVSSGPSNGFDLDLSGLQNGNVIHLTYTDASNVQHQLSLLRVDDPSVLPLSNSATTDPNDQVIGIDFSAGMASVTSQLNAALGSAGLQFSNIGSTLRVLDDGFGTATVNAASVTSTTSSLLGGSGEVPLFTDGNSLYTGAITAAGQQSVGLAARIRVNSQIVGDPSKLVQYNATTSSGDTKRPDFLYQQLTAGKSLYPASTGFGTSATPFQATLSNFSQQIASAQGQSADTAKQIADGQDVVLSTLREKFNTQSGVNIDEEMAHLLSLQNAYAANARVMSTVKQMFDALLQI</sequence>
<organism evidence="11 12">
    <name type="scientific">Bradyrhizobium sediminis</name>
    <dbReference type="NCBI Taxonomy" id="2840469"/>
    <lineage>
        <taxon>Bacteria</taxon>
        <taxon>Pseudomonadati</taxon>
        <taxon>Pseudomonadota</taxon>
        <taxon>Alphaproteobacteria</taxon>
        <taxon>Hyphomicrobiales</taxon>
        <taxon>Nitrobacteraceae</taxon>
        <taxon>Bradyrhizobium</taxon>
    </lineage>
</organism>